<dbReference type="eggNOG" id="arCOG10034">
    <property type="taxonomic scope" value="Archaea"/>
</dbReference>
<dbReference type="HOGENOM" id="CLU_3003349_0_0_2"/>
<dbReference type="STRING" id="593117.TGAM_0451"/>
<dbReference type="EMBL" id="CP001398">
    <property type="protein sequence ID" value="ACS32953.1"/>
    <property type="molecule type" value="Genomic_DNA"/>
</dbReference>
<dbReference type="KEGG" id="tga:TGAM_0451"/>
<protein>
    <submittedName>
        <fullName evidence="1">Uncharacterized protein</fullName>
    </submittedName>
</protein>
<organism evidence="1 2">
    <name type="scientific">Thermococcus gammatolerans (strain DSM 15229 / JCM 11827 / EJ3)</name>
    <dbReference type="NCBI Taxonomy" id="593117"/>
    <lineage>
        <taxon>Archaea</taxon>
        <taxon>Methanobacteriati</taxon>
        <taxon>Methanobacteriota</taxon>
        <taxon>Thermococci</taxon>
        <taxon>Thermococcales</taxon>
        <taxon>Thermococcaceae</taxon>
        <taxon>Thermococcus</taxon>
    </lineage>
</organism>
<dbReference type="PATRIC" id="fig|593117.10.peg.447"/>
<dbReference type="Proteomes" id="UP000001488">
    <property type="component" value="Chromosome"/>
</dbReference>
<sequence length="56" mass="6563">MGEIVVKVPSGMERLIERKIKIILEREIRKGLSRAVLSKYLGKFKGDVNEEDWYLQ</sequence>
<proteinExistence type="predicted"/>
<dbReference type="AlphaFoldDB" id="C5A3Z1"/>
<dbReference type="GeneID" id="54763098"/>
<name>C5A3Z1_THEGJ</name>
<evidence type="ECO:0000313" key="1">
    <source>
        <dbReference type="EMBL" id="ACS32953.1"/>
    </source>
</evidence>
<reference evidence="1 2" key="1">
    <citation type="journal article" date="2007" name="Genome Biol.">
        <title>Genome analysis and genome-wide proteomics of Thermococcus gammatolerans, the most radioresistant organism known amongst the Archaea.</title>
        <authorList>
            <person name="Zivanovic Y."/>
            <person name="Armengaud J."/>
            <person name="Lagorce A."/>
            <person name="Leplat C."/>
            <person name="Guerin P."/>
            <person name="Dutertre M."/>
            <person name="Anthouard V."/>
            <person name="Forterre P."/>
            <person name="Wincker P."/>
            <person name="Confalonieri F."/>
        </authorList>
    </citation>
    <scope>NUCLEOTIDE SEQUENCE [LARGE SCALE GENOMIC DNA]</scope>
    <source>
        <strain evidence="2">DSM 15229 / JCM 11827 / EJ3</strain>
    </source>
</reference>
<dbReference type="PaxDb" id="593117-TGAM_0451"/>
<accession>C5A3Z1</accession>
<keyword evidence="2" id="KW-1185">Reference proteome</keyword>
<dbReference type="RefSeq" id="WP_015858071.1">
    <property type="nucleotide sequence ID" value="NC_012804.1"/>
</dbReference>
<gene>
    <name evidence="1" type="ordered locus">TGAM_0451</name>
</gene>
<evidence type="ECO:0000313" key="2">
    <source>
        <dbReference type="Proteomes" id="UP000001488"/>
    </source>
</evidence>